<comment type="caution">
    <text evidence="2">The sequence shown here is derived from an EMBL/GenBank/DDBJ whole genome shotgun (WGS) entry which is preliminary data.</text>
</comment>
<evidence type="ECO:0000313" key="3">
    <source>
        <dbReference type="Proteomes" id="UP000186594"/>
    </source>
</evidence>
<gene>
    <name evidence="2" type="ORF">NEOLI_002938</name>
</gene>
<sequence>MRLIAYSRHHFPLQPLLRPSVISRPIFPSSFTRFYSLKMKLGTHSGTFHADEALAIYLLRLLPKYKHSTLLRSRDPALLETCDLVVDVGGKYDRVKWFDHHQRGFEETFSPGKTTKLSSAGLVYKHFGPDIIANATDLKGEEAELIYQRVYENFIEAIDANDNGISAYPSDIRPSFKNDLSIMSVVDSYNPSWNEDYSNLDSRFEKASGFIGNIFLEKLKYYAEAWIPARTLVEDAFSTRFNIHSSGKVIKFDRSLPWKQHLLSLPGAEDILYVLYPDGPRFLSKKLLPEEWRGLRDDELSRKSKIDGCIFVHANGFTGGVETWDGAVKMVDIAVRA</sequence>
<dbReference type="Pfam" id="PF03690">
    <property type="entry name" value="MYG1_exonuc"/>
    <property type="match status" value="1"/>
</dbReference>
<proteinExistence type="inferred from homology"/>
<dbReference type="PANTHER" id="PTHR11215:SF1">
    <property type="entry name" value="MYG1 EXONUCLEASE"/>
    <property type="match status" value="1"/>
</dbReference>
<organism evidence="2 3">
    <name type="scientific">Neolecta irregularis (strain DAH-3)</name>
    <dbReference type="NCBI Taxonomy" id="1198029"/>
    <lineage>
        <taxon>Eukaryota</taxon>
        <taxon>Fungi</taxon>
        <taxon>Dikarya</taxon>
        <taxon>Ascomycota</taxon>
        <taxon>Taphrinomycotina</taxon>
        <taxon>Neolectales</taxon>
        <taxon>Neolectaceae</taxon>
        <taxon>Neolecta</taxon>
    </lineage>
</organism>
<dbReference type="STRING" id="1198029.A0A1U7LRY7"/>
<dbReference type="PANTHER" id="PTHR11215">
    <property type="entry name" value="METAL DEPENDENT HYDROLASE - RELATED"/>
    <property type="match status" value="1"/>
</dbReference>
<dbReference type="OMA" id="FHCDEVV"/>
<dbReference type="Proteomes" id="UP000186594">
    <property type="component" value="Unassembled WGS sequence"/>
</dbReference>
<name>A0A1U7LRY7_NEOID</name>
<dbReference type="InterPro" id="IPR003226">
    <property type="entry name" value="MYG1_exonuclease"/>
</dbReference>
<dbReference type="GO" id="GO:0005737">
    <property type="term" value="C:cytoplasm"/>
    <property type="evidence" value="ECO:0007669"/>
    <property type="project" value="TreeGrafter"/>
</dbReference>
<keyword evidence="3" id="KW-1185">Reference proteome</keyword>
<dbReference type="AlphaFoldDB" id="A0A1U7LRY7"/>
<dbReference type="EMBL" id="LXFE01000410">
    <property type="protein sequence ID" value="OLL25440.1"/>
    <property type="molecule type" value="Genomic_DNA"/>
</dbReference>
<evidence type="ECO:0000256" key="1">
    <source>
        <dbReference type="ARBA" id="ARBA00010105"/>
    </source>
</evidence>
<comment type="similarity">
    <text evidence="1">Belongs to the MYG1 family.</text>
</comment>
<accession>A0A1U7LRY7</accession>
<evidence type="ECO:0000313" key="2">
    <source>
        <dbReference type="EMBL" id="OLL25440.1"/>
    </source>
</evidence>
<dbReference type="GO" id="GO:1901857">
    <property type="term" value="P:positive regulation of cellular respiration"/>
    <property type="evidence" value="ECO:0007669"/>
    <property type="project" value="EnsemblFungi"/>
</dbReference>
<reference evidence="2 3" key="1">
    <citation type="submission" date="2016-04" db="EMBL/GenBank/DDBJ databases">
        <title>Evolutionary innovation and constraint leading to complex multicellularity in the Ascomycota.</title>
        <authorList>
            <person name="Cisse O."/>
            <person name="Nguyen A."/>
            <person name="Hewitt D.A."/>
            <person name="Jedd G."/>
            <person name="Stajich J.E."/>
        </authorList>
    </citation>
    <scope>NUCLEOTIDE SEQUENCE [LARGE SCALE GENOMIC DNA]</scope>
    <source>
        <strain evidence="2 3">DAH-3</strain>
    </source>
</reference>
<dbReference type="GO" id="GO:0005634">
    <property type="term" value="C:nucleus"/>
    <property type="evidence" value="ECO:0007669"/>
    <property type="project" value="EnsemblFungi"/>
</dbReference>
<dbReference type="GO" id="GO:0000785">
    <property type="term" value="C:chromatin"/>
    <property type="evidence" value="ECO:0007669"/>
    <property type="project" value="EnsemblFungi"/>
</dbReference>
<protein>
    <submittedName>
        <fullName evidence="2">UPF0160 protein</fullName>
    </submittedName>
</protein>
<dbReference type="OrthoDB" id="10265310at2759"/>